<evidence type="ECO:0000313" key="1">
    <source>
        <dbReference type="EMBL" id="QDH85462.1"/>
    </source>
</evidence>
<evidence type="ECO:0000313" key="2">
    <source>
        <dbReference type="Proteomes" id="UP000318442"/>
    </source>
</evidence>
<dbReference type="EMBL" id="MG575419">
    <property type="protein sequence ID" value="QDH85462.1"/>
    <property type="molecule type" value="Genomic_DNA"/>
</dbReference>
<organism evidence="1 2">
    <name type="scientific">Proteus phage vB_PmiP_RS8pmA</name>
    <dbReference type="NCBI Taxonomy" id="2250314"/>
    <lineage>
        <taxon>Viruses</taxon>
        <taxon>Duplodnaviria</taxon>
        <taxon>Heunggongvirae</taxon>
        <taxon>Uroviricota</taxon>
        <taxon>Caudoviricetes</taxon>
        <taxon>Autographivirales</taxon>
        <taxon>Autoscriptoviridae</taxon>
        <taxon>Slopekvirinae</taxon>
        <taxon>Novosibovirus</taxon>
        <taxon>Novosibovirus RS8pmA</taxon>
    </lineage>
</organism>
<proteinExistence type="predicted"/>
<accession>A0A514CY60</accession>
<dbReference type="Proteomes" id="UP000318442">
    <property type="component" value="Segment"/>
</dbReference>
<reference evidence="1 2" key="1">
    <citation type="submission" date="2017-11" db="EMBL/GenBank/DDBJ databases">
        <title>Genomic and ecogenomic characterisation of Proteus mirabilis bacteriophage to support development of cocktails for phage therapy.</title>
        <authorList>
            <person name="Alves D.R."/>
            <person name="Nzakizwanayo J."/>
            <person name="Dedi C."/>
            <person name="Olympiou C."/>
            <person name="Hanin A."/>
            <person name="Kot W."/>
            <person name="Hansen L."/>
            <person name="Gahan C."/>
            <person name="Schellenberge P."/>
            <person name="Ogilvie L.A."/>
            <person name="Jones B.V."/>
        </authorList>
    </citation>
    <scope>NUCLEOTIDE SEQUENCE [LARGE SCALE GENOMIC DNA]</scope>
</reference>
<sequence length="55" mass="6415">MDIKKAKLVKVMKFCQLYGGTLYRCKRSLQKHRVPARMIKKCWVEATGIINKGFV</sequence>
<keyword evidence="2" id="KW-1185">Reference proteome</keyword>
<protein>
    <submittedName>
        <fullName evidence="1">Uncharacterized protein</fullName>
    </submittedName>
</protein>
<name>A0A514CY60_9CAUD</name>